<evidence type="ECO:0000313" key="3">
    <source>
        <dbReference type="Proteomes" id="UP001500236"/>
    </source>
</evidence>
<name>A0ABP6M393_9MICC</name>
<keyword evidence="1" id="KW-0812">Transmembrane</keyword>
<evidence type="ECO:0000313" key="2">
    <source>
        <dbReference type="EMBL" id="GAA3068302.1"/>
    </source>
</evidence>
<keyword evidence="1" id="KW-1133">Transmembrane helix</keyword>
<evidence type="ECO:0000256" key="1">
    <source>
        <dbReference type="SAM" id="Phobius"/>
    </source>
</evidence>
<accession>A0ABP6M393</accession>
<sequence length="166" mass="17108">MVGGIRLRSVESMNTTHSFSAPSTSSTPGAADRPPLPWLLILGLGAVALVRPLLHITGLSSAPGVAAGAVAVSATLVISVIWIAVVVLARVQRPLLTLVLAGLTYAVLSMLLSAVLSPLLDGELQGPFAHPIAIPAVLIVNLIWGAITGAVAAGLRRVIDQRPNRR</sequence>
<organism evidence="2 3">
    <name type="scientific">Nesterenkonia aethiopica</name>
    <dbReference type="NCBI Taxonomy" id="269144"/>
    <lineage>
        <taxon>Bacteria</taxon>
        <taxon>Bacillati</taxon>
        <taxon>Actinomycetota</taxon>
        <taxon>Actinomycetes</taxon>
        <taxon>Micrococcales</taxon>
        <taxon>Micrococcaceae</taxon>
        <taxon>Nesterenkonia</taxon>
    </lineage>
</organism>
<reference evidence="3" key="1">
    <citation type="journal article" date="2019" name="Int. J. Syst. Evol. Microbiol.">
        <title>The Global Catalogue of Microorganisms (GCM) 10K type strain sequencing project: providing services to taxonomists for standard genome sequencing and annotation.</title>
        <authorList>
            <consortium name="The Broad Institute Genomics Platform"/>
            <consortium name="The Broad Institute Genome Sequencing Center for Infectious Disease"/>
            <person name="Wu L."/>
            <person name="Ma J."/>
        </authorList>
    </citation>
    <scope>NUCLEOTIDE SEQUENCE [LARGE SCALE GENOMIC DNA]</scope>
    <source>
        <strain evidence="3">JCM 14309</strain>
    </source>
</reference>
<proteinExistence type="predicted"/>
<comment type="caution">
    <text evidence="2">The sequence shown here is derived from an EMBL/GenBank/DDBJ whole genome shotgun (WGS) entry which is preliminary data.</text>
</comment>
<dbReference type="Proteomes" id="UP001500236">
    <property type="component" value="Unassembled WGS sequence"/>
</dbReference>
<keyword evidence="1" id="KW-0472">Membrane</keyword>
<evidence type="ECO:0008006" key="4">
    <source>
        <dbReference type="Google" id="ProtNLM"/>
    </source>
</evidence>
<keyword evidence="3" id="KW-1185">Reference proteome</keyword>
<feature type="transmembrane region" description="Helical" evidence="1">
    <location>
        <begin position="132"/>
        <end position="155"/>
    </location>
</feature>
<protein>
    <recommendedName>
        <fullName evidence="4">Phage holin family protein</fullName>
    </recommendedName>
</protein>
<dbReference type="EMBL" id="BAAAVT010000013">
    <property type="protein sequence ID" value="GAA3068302.1"/>
    <property type="molecule type" value="Genomic_DNA"/>
</dbReference>
<gene>
    <name evidence="2" type="ORF">GCM10010529_21170</name>
</gene>
<feature type="transmembrane region" description="Helical" evidence="1">
    <location>
        <begin position="95"/>
        <end position="120"/>
    </location>
</feature>
<feature type="transmembrane region" description="Helical" evidence="1">
    <location>
        <begin position="66"/>
        <end position="88"/>
    </location>
</feature>
<feature type="transmembrane region" description="Helical" evidence="1">
    <location>
        <begin position="36"/>
        <end position="54"/>
    </location>
</feature>